<dbReference type="RefSeq" id="WP_377399754.1">
    <property type="nucleotide sequence ID" value="NZ_JBHUEQ010000015.1"/>
</dbReference>
<protein>
    <submittedName>
        <fullName evidence="2">Uncharacterized protein</fullName>
    </submittedName>
</protein>
<feature type="compositionally biased region" description="Basic and acidic residues" evidence="1">
    <location>
        <begin position="33"/>
        <end position="46"/>
    </location>
</feature>
<gene>
    <name evidence="2" type="ORF">ACFSE1_09355</name>
</gene>
<comment type="caution">
    <text evidence="2">The sequence shown here is derived from an EMBL/GenBank/DDBJ whole genome shotgun (WGS) entry which is preliminary data.</text>
</comment>
<evidence type="ECO:0000256" key="1">
    <source>
        <dbReference type="SAM" id="MobiDB-lite"/>
    </source>
</evidence>
<reference evidence="3" key="1">
    <citation type="journal article" date="2019" name="Int. J. Syst. Evol. Microbiol.">
        <title>The Global Catalogue of Microorganisms (GCM) 10K type strain sequencing project: providing services to taxonomists for standard genome sequencing and annotation.</title>
        <authorList>
            <consortium name="The Broad Institute Genomics Platform"/>
            <consortium name="The Broad Institute Genome Sequencing Center for Infectious Disease"/>
            <person name="Wu L."/>
            <person name="Ma J."/>
        </authorList>
    </citation>
    <scope>NUCLEOTIDE SEQUENCE [LARGE SCALE GENOMIC DNA]</scope>
    <source>
        <strain evidence="3">CG52</strain>
    </source>
</reference>
<organism evidence="2 3">
    <name type="scientific">Rhizobium helianthi</name>
    <dbReference type="NCBI Taxonomy" id="1132695"/>
    <lineage>
        <taxon>Bacteria</taxon>
        <taxon>Pseudomonadati</taxon>
        <taxon>Pseudomonadota</taxon>
        <taxon>Alphaproteobacteria</taxon>
        <taxon>Hyphomicrobiales</taxon>
        <taxon>Rhizobiaceae</taxon>
        <taxon>Rhizobium/Agrobacterium group</taxon>
        <taxon>Rhizobium</taxon>
    </lineage>
</organism>
<dbReference type="EMBL" id="JBHUEQ010000015">
    <property type="protein sequence ID" value="MFD1745665.1"/>
    <property type="molecule type" value="Genomic_DNA"/>
</dbReference>
<sequence>MAATALGIANPLRKAKAAGEGLDLASDVAKAEHRLKEAEEAARTAAKEGSNGTRVSKPQLLPDEGKVGTYGDLIAAGKKGDDITPHHIPSSNRMAKEGITKRDGVAINMEQPTPGSGGRHRSTFTYGNTADIGMTPRDALAAGVRDARRIYQADGLYTPELRRSLQDLIQMNKSEYPTIFEKK</sequence>
<evidence type="ECO:0000313" key="3">
    <source>
        <dbReference type="Proteomes" id="UP001597322"/>
    </source>
</evidence>
<feature type="region of interest" description="Disordered" evidence="1">
    <location>
        <begin position="33"/>
        <end position="66"/>
    </location>
</feature>
<feature type="region of interest" description="Disordered" evidence="1">
    <location>
        <begin position="1"/>
        <end position="20"/>
    </location>
</feature>
<proteinExistence type="predicted"/>
<feature type="region of interest" description="Disordered" evidence="1">
    <location>
        <begin position="78"/>
        <end position="98"/>
    </location>
</feature>
<evidence type="ECO:0000313" key="2">
    <source>
        <dbReference type="EMBL" id="MFD1745665.1"/>
    </source>
</evidence>
<accession>A0ABW4M550</accession>
<dbReference type="Proteomes" id="UP001597322">
    <property type="component" value="Unassembled WGS sequence"/>
</dbReference>
<keyword evidence="3" id="KW-1185">Reference proteome</keyword>
<name>A0ABW4M550_9HYPH</name>